<proteinExistence type="predicted"/>
<dbReference type="PATRIC" id="fig|1703.6.peg.821"/>
<feature type="transmembrane region" description="Helical" evidence="1">
    <location>
        <begin position="109"/>
        <end position="128"/>
    </location>
</feature>
<accession>A0A0B9A3Q5</accession>
<feature type="transmembrane region" description="Helical" evidence="1">
    <location>
        <begin position="140"/>
        <end position="166"/>
    </location>
</feature>
<dbReference type="AlphaFoldDB" id="A0A0B9A3Q5"/>
<dbReference type="OrthoDB" id="4804219at2"/>
<name>A0A0B9A3Q5_BRELN</name>
<organism evidence="2 3">
    <name type="scientific">Brevibacterium linens</name>
    <dbReference type="NCBI Taxonomy" id="1703"/>
    <lineage>
        <taxon>Bacteria</taxon>
        <taxon>Bacillati</taxon>
        <taxon>Actinomycetota</taxon>
        <taxon>Actinomycetes</taxon>
        <taxon>Micrococcales</taxon>
        <taxon>Brevibacteriaceae</taxon>
        <taxon>Brevibacterium</taxon>
    </lineage>
</organism>
<gene>
    <name evidence="2" type="ORF">AE0388_0937</name>
</gene>
<feature type="transmembrane region" description="Helical" evidence="1">
    <location>
        <begin position="80"/>
        <end position="102"/>
    </location>
</feature>
<dbReference type="RefSeq" id="WP_039207501.1">
    <property type="nucleotide sequence ID" value="NZ_JTJZ01000015.1"/>
</dbReference>
<evidence type="ECO:0000256" key="1">
    <source>
        <dbReference type="SAM" id="Phobius"/>
    </source>
</evidence>
<keyword evidence="1" id="KW-1133">Transmembrane helix</keyword>
<keyword evidence="1" id="KW-0812">Transmembrane</keyword>
<keyword evidence="3" id="KW-1185">Reference proteome</keyword>
<feature type="transmembrane region" description="Helical" evidence="1">
    <location>
        <begin position="48"/>
        <end position="68"/>
    </location>
</feature>
<protein>
    <submittedName>
        <fullName evidence="2">Uncharacterized protein</fullName>
    </submittedName>
</protein>
<dbReference type="Proteomes" id="UP000031488">
    <property type="component" value="Unassembled WGS sequence"/>
</dbReference>
<sequence>MSKGADPVIDAAVADGGDRRPDWLAGKRPDLAEVAEQTRGVRRLISRIGTACPVLFSVATVAVSSAIGQPLRGGVDLGELGLWTLGTLVLLAPFAVALAVMLNARRGGLAWTTALVYSVIAGTIGLFVDVSVLGTDAQSASLSFISVLIVQLVVLAPVCAAVAFLVRIVSDSTRLRATGKNFDNR</sequence>
<comment type="caution">
    <text evidence="2">The sequence shown here is derived from an EMBL/GenBank/DDBJ whole genome shotgun (WGS) entry which is preliminary data.</text>
</comment>
<evidence type="ECO:0000313" key="2">
    <source>
        <dbReference type="EMBL" id="KHS53449.1"/>
    </source>
</evidence>
<evidence type="ECO:0000313" key="3">
    <source>
        <dbReference type="Proteomes" id="UP000031488"/>
    </source>
</evidence>
<reference evidence="2 3" key="1">
    <citation type="submission" date="2014-11" db="EMBL/GenBank/DDBJ databases">
        <title>Draft Genome Sequence of Brevibacterium linens AE038-8.</title>
        <authorList>
            <person name="Maizel D."/>
            <person name="Utturkar S.M."/>
            <person name="Brown S.D."/>
            <person name="Ferrero M."/>
            <person name="Rosen B.P."/>
        </authorList>
    </citation>
    <scope>NUCLEOTIDE SEQUENCE [LARGE SCALE GENOMIC DNA]</scope>
    <source>
        <strain evidence="2 3">AE038-8</strain>
    </source>
</reference>
<dbReference type="EMBL" id="JTJZ01000015">
    <property type="protein sequence ID" value="KHS53449.1"/>
    <property type="molecule type" value="Genomic_DNA"/>
</dbReference>
<keyword evidence="1" id="KW-0472">Membrane</keyword>